<evidence type="ECO:0000256" key="6">
    <source>
        <dbReference type="ARBA" id="ARBA00022801"/>
    </source>
</evidence>
<dbReference type="PROSITE" id="PS01095">
    <property type="entry name" value="GH18_1"/>
    <property type="match status" value="1"/>
</dbReference>
<keyword evidence="13" id="KW-0732">Signal</keyword>
<dbReference type="EMBL" id="BAAFSV010000001">
    <property type="protein sequence ID" value="GAB1310516.1"/>
    <property type="molecule type" value="Genomic_DNA"/>
</dbReference>
<gene>
    <name evidence="15" type="primary">CHT4_1</name>
    <name evidence="15" type="ORF">MFIFM68171_00726</name>
</gene>
<keyword evidence="10" id="KW-0624">Polysaccharide degradation</keyword>
<evidence type="ECO:0000313" key="16">
    <source>
        <dbReference type="Proteomes" id="UP001628179"/>
    </source>
</evidence>
<evidence type="ECO:0000256" key="1">
    <source>
        <dbReference type="ARBA" id="ARBA00000822"/>
    </source>
</evidence>
<dbReference type="InterPro" id="IPR017853">
    <property type="entry name" value="GH"/>
</dbReference>
<reference evidence="15 16" key="1">
    <citation type="submission" date="2024-09" db="EMBL/GenBank/DDBJ databases">
        <title>Itraconazole resistance in Madurella fahalii resulting from another homologue of gene encoding cytochrome P450 14-alpha sterol demethylase (CYP51).</title>
        <authorList>
            <person name="Yoshioka I."/>
            <person name="Fahal A.H."/>
            <person name="Kaneko S."/>
            <person name="Yaguchi T."/>
        </authorList>
    </citation>
    <scope>NUCLEOTIDE SEQUENCE [LARGE SCALE GENOMIC DNA]</scope>
    <source>
        <strain evidence="15 16">IFM 68171</strain>
    </source>
</reference>
<evidence type="ECO:0000256" key="5">
    <source>
        <dbReference type="ARBA" id="ARBA00022525"/>
    </source>
</evidence>
<dbReference type="SMART" id="SM00636">
    <property type="entry name" value="Glyco_18"/>
    <property type="match status" value="1"/>
</dbReference>
<keyword evidence="9 11" id="KW-0326">Glycosidase</keyword>
<proteinExistence type="inferred from homology"/>
<evidence type="ECO:0000256" key="9">
    <source>
        <dbReference type="ARBA" id="ARBA00023295"/>
    </source>
</evidence>
<evidence type="ECO:0000256" key="7">
    <source>
        <dbReference type="ARBA" id="ARBA00023024"/>
    </source>
</evidence>
<evidence type="ECO:0000256" key="2">
    <source>
        <dbReference type="ARBA" id="ARBA00004613"/>
    </source>
</evidence>
<evidence type="ECO:0000256" key="4">
    <source>
        <dbReference type="ARBA" id="ARBA00012729"/>
    </source>
</evidence>
<dbReference type="EC" id="3.2.1.14" evidence="4"/>
<dbReference type="CDD" id="cd06548">
    <property type="entry name" value="GH18_chitinase"/>
    <property type="match status" value="1"/>
</dbReference>
<keyword evidence="7" id="KW-0146">Chitin degradation</keyword>
<evidence type="ECO:0000259" key="14">
    <source>
        <dbReference type="PROSITE" id="PS51910"/>
    </source>
</evidence>
<dbReference type="PANTHER" id="PTHR11177">
    <property type="entry name" value="CHITINASE"/>
    <property type="match status" value="1"/>
</dbReference>
<feature type="signal peptide" evidence="13">
    <location>
        <begin position="1"/>
        <end position="20"/>
    </location>
</feature>
<comment type="caution">
    <text evidence="15">The sequence shown here is derived from an EMBL/GenBank/DDBJ whole genome shotgun (WGS) entry which is preliminary data.</text>
</comment>
<comment type="subcellular location">
    <subcellularLocation>
        <location evidence="2">Secreted</location>
    </subcellularLocation>
</comment>
<dbReference type="InterPro" id="IPR001223">
    <property type="entry name" value="Glyco_hydro18_cat"/>
</dbReference>
<feature type="domain" description="GH18" evidence="14">
    <location>
        <begin position="152"/>
        <end position="515"/>
    </location>
</feature>
<evidence type="ECO:0000313" key="15">
    <source>
        <dbReference type="EMBL" id="GAB1310516.1"/>
    </source>
</evidence>
<dbReference type="InterPro" id="IPR050314">
    <property type="entry name" value="Glycosyl_Hydrlase_18"/>
</dbReference>
<feature type="compositionally biased region" description="Polar residues" evidence="12">
    <location>
        <begin position="125"/>
        <end position="143"/>
    </location>
</feature>
<dbReference type="RefSeq" id="XP_070912249.1">
    <property type="nucleotide sequence ID" value="XM_071056148.1"/>
</dbReference>
<evidence type="ECO:0000256" key="13">
    <source>
        <dbReference type="SAM" id="SignalP"/>
    </source>
</evidence>
<dbReference type="Proteomes" id="UP001628179">
    <property type="component" value="Unassembled WGS sequence"/>
</dbReference>
<dbReference type="GeneID" id="98171471"/>
<sequence>MRSSPLHLAAPFLFLSAVSALPALPSRVELGSEEEIEVLCQGATVTETVWLPPPSNAPSAEWAGKNEGTEEDWPFEWEDIFQGDTTFEEGESSFEEALEESTGDGTSEAGDGSFELPNASEAVETPQQAADQTTASPPFTNATVKTIPPSGYRNALYFTNWGIYGADYQPQELPADKITHVLYAFANIASDGEVVSSDTYSDLEKHYPTDSWNDQGTNAYGCVKQLYILKKKHRHMKTLLSIGGWTYSPKFAPVAATEAGRQRFCNSAVQLLKDWGFDGLDIDWEYPANSAQAQDYVLLLRTCREALDAYAAEHAPGYHFLLTIAAAAGPQNYNTMDLAAMDPLLDAWHLMAYDYAGSWDSTSGHQSNLYASAANPASTKFSTEQAVRDYLAHGVPAHKLVLGLPLYGRAFEATTGLGQPYSGIGEGSIQSGVWLYKDLPRPGATEMYDDVAMASYSFDAQKGELISYDTIRSAVAKAGYVVGKALGGTVFWEASGDKTGEGSLVATVAEVMGKLDKSVNLLSYPVSRYDNIRVGMPGA</sequence>
<comment type="similarity">
    <text evidence="3">Belongs to the glycosyl hydrolase 18 family. Chitinase class V subfamily.</text>
</comment>
<keyword evidence="5" id="KW-0964">Secreted</keyword>
<evidence type="ECO:0000256" key="10">
    <source>
        <dbReference type="ARBA" id="ARBA00023326"/>
    </source>
</evidence>
<keyword evidence="8" id="KW-0119">Carbohydrate metabolism</keyword>
<evidence type="ECO:0000256" key="8">
    <source>
        <dbReference type="ARBA" id="ARBA00023277"/>
    </source>
</evidence>
<feature type="region of interest" description="Disordered" evidence="12">
    <location>
        <begin position="88"/>
        <end position="143"/>
    </location>
</feature>
<organism evidence="15 16">
    <name type="scientific">Madurella fahalii</name>
    <dbReference type="NCBI Taxonomy" id="1157608"/>
    <lineage>
        <taxon>Eukaryota</taxon>
        <taxon>Fungi</taxon>
        <taxon>Dikarya</taxon>
        <taxon>Ascomycota</taxon>
        <taxon>Pezizomycotina</taxon>
        <taxon>Sordariomycetes</taxon>
        <taxon>Sordariomycetidae</taxon>
        <taxon>Sordariales</taxon>
        <taxon>Sordariales incertae sedis</taxon>
        <taxon>Madurella</taxon>
    </lineage>
</organism>
<accession>A0ABQ0FYE1</accession>
<dbReference type="SUPFAM" id="SSF51445">
    <property type="entry name" value="(Trans)glycosidases"/>
    <property type="match status" value="1"/>
</dbReference>
<evidence type="ECO:0000256" key="12">
    <source>
        <dbReference type="SAM" id="MobiDB-lite"/>
    </source>
</evidence>
<evidence type="ECO:0000256" key="3">
    <source>
        <dbReference type="ARBA" id="ARBA00008682"/>
    </source>
</evidence>
<dbReference type="Pfam" id="PF00704">
    <property type="entry name" value="Glyco_hydro_18"/>
    <property type="match status" value="1"/>
</dbReference>
<protein>
    <recommendedName>
        <fullName evidence="4">chitinase</fullName>
        <ecNumber evidence="4">3.2.1.14</ecNumber>
    </recommendedName>
</protein>
<dbReference type="InterPro" id="IPR001579">
    <property type="entry name" value="Glyco_hydro_18_chit_AS"/>
</dbReference>
<name>A0ABQ0FYE1_9PEZI</name>
<dbReference type="SUPFAM" id="SSF54556">
    <property type="entry name" value="Chitinase insertion domain"/>
    <property type="match status" value="1"/>
</dbReference>
<evidence type="ECO:0000256" key="11">
    <source>
        <dbReference type="RuleBase" id="RU000489"/>
    </source>
</evidence>
<dbReference type="PANTHER" id="PTHR11177:SF384">
    <property type="entry name" value="CHITINASE"/>
    <property type="match status" value="1"/>
</dbReference>
<dbReference type="PROSITE" id="PS51910">
    <property type="entry name" value="GH18_2"/>
    <property type="match status" value="1"/>
</dbReference>
<feature type="compositionally biased region" description="Acidic residues" evidence="12">
    <location>
        <begin position="88"/>
        <end position="102"/>
    </location>
</feature>
<feature type="chain" id="PRO_5046775167" description="chitinase" evidence="13">
    <location>
        <begin position="21"/>
        <end position="539"/>
    </location>
</feature>
<comment type="catalytic activity">
    <reaction evidence="1">
        <text>Random endo-hydrolysis of N-acetyl-beta-D-glucosaminide (1-&gt;4)-beta-linkages in chitin and chitodextrins.</text>
        <dbReference type="EC" id="3.2.1.14"/>
    </reaction>
</comment>
<dbReference type="InterPro" id="IPR011583">
    <property type="entry name" value="Chitinase_II/V-like_cat"/>
</dbReference>
<keyword evidence="6 11" id="KW-0378">Hydrolase</keyword>
<keyword evidence="16" id="KW-1185">Reference proteome</keyword>
<dbReference type="Gene3D" id="3.10.50.10">
    <property type="match status" value="1"/>
</dbReference>
<dbReference type="InterPro" id="IPR029070">
    <property type="entry name" value="Chitinase_insertion_sf"/>
</dbReference>
<dbReference type="Gene3D" id="3.20.20.80">
    <property type="entry name" value="Glycosidases"/>
    <property type="match status" value="1"/>
</dbReference>